<feature type="domain" description="CHHC U11-48K-type" evidence="5">
    <location>
        <begin position="61"/>
        <end position="88"/>
    </location>
</feature>
<feature type="region of interest" description="Disordered" evidence="4">
    <location>
        <begin position="1"/>
        <end position="28"/>
    </location>
</feature>
<dbReference type="Proteomes" id="UP000001514">
    <property type="component" value="Unassembled WGS sequence"/>
</dbReference>
<dbReference type="Pfam" id="PF05253">
    <property type="entry name" value="zf-U11-48K"/>
    <property type="match status" value="1"/>
</dbReference>
<protein>
    <recommendedName>
        <fullName evidence="5">CHHC U11-48K-type domain-containing protein</fullName>
    </recommendedName>
</protein>
<feature type="compositionally biased region" description="Basic and acidic residues" evidence="4">
    <location>
        <begin position="401"/>
        <end position="412"/>
    </location>
</feature>
<dbReference type="Gramene" id="EFJ33197">
    <property type="protein sequence ID" value="EFJ33197"/>
    <property type="gene ID" value="SELMODRAFT_406818"/>
</dbReference>
<dbReference type="STRING" id="88036.D8R313"/>
<dbReference type="eggNOG" id="ENOG502QSM9">
    <property type="taxonomic scope" value="Eukaryota"/>
</dbReference>
<keyword evidence="1" id="KW-0479">Metal-binding</keyword>
<keyword evidence="3" id="KW-0862">Zinc</keyword>
<name>D8R313_SELML</name>
<accession>D8R313</accession>
<dbReference type="PROSITE" id="PS51800">
    <property type="entry name" value="ZF_CHHC_U11_48K"/>
    <property type="match status" value="1"/>
</dbReference>
<feature type="region of interest" description="Disordered" evidence="4">
    <location>
        <begin position="401"/>
        <end position="436"/>
    </location>
</feature>
<dbReference type="AlphaFoldDB" id="D8R313"/>
<dbReference type="FunCoup" id="D8R313">
    <property type="interactions" value="2958"/>
</dbReference>
<proteinExistence type="predicted"/>
<evidence type="ECO:0000256" key="2">
    <source>
        <dbReference type="ARBA" id="ARBA00022771"/>
    </source>
</evidence>
<dbReference type="PANTHER" id="PTHR21402:SF10">
    <property type="entry name" value="U11_U12 SMALL NUCLEAR RIBONUCLEOPROTEIN 48 KDA PROTEIN"/>
    <property type="match status" value="1"/>
</dbReference>
<evidence type="ECO:0000259" key="5">
    <source>
        <dbReference type="PROSITE" id="PS51800"/>
    </source>
</evidence>
<feature type="region of interest" description="Disordered" evidence="4">
    <location>
        <begin position="475"/>
        <end position="567"/>
    </location>
</feature>
<evidence type="ECO:0000313" key="7">
    <source>
        <dbReference type="Proteomes" id="UP000001514"/>
    </source>
</evidence>
<evidence type="ECO:0000256" key="1">
    <source>
        <dbReference type="ARBA" id="ARBA00022723"/>
    </source>
</evidence>
<dbReference type="InParanoid" id="D8R313"/>
<dbReference type="PANTHER" id="PTHR21402">
    <property type="entry name" value="GAMETOCYTE SPECIFIC FACTOR 1-RELATED"/>
    <property type="match status" value="1"/>
</dbReference>
<keyword evidence="7" id="KW-1185">Reference proteome</keyword>
<reference evidence="6 7" key="1">
    <citation type="journal article" date="2011" name="Science">
        <title>The Selaginella genome identifies genetic changes associated with the evolution of vascular plants.</title>
        <authorList>
            <person name="Banks J.A."/>
            <person name="Nishiyama T."/>
            <person name="Hasebe M."/>
            <person name="Bowman J.L."/>
            <person name="Gribskov M."/>
            <person name="dePamphilis C."/>
            <person name="Albert V.A."/>
            <person name="Aono N."/>
            <person name="Aoyama T."/>
            <person name="Ambrose B.A."/>
            <person name="Ashton N.W."/>
            <person name="Axtell M.J."/>
            <person name="Barker E."/>
            <person name="Barker M.S."/>
            <person name="Bennetzen J.L."/>
            <person name="Bonawitz N.D."/>
            <person name="Chapple C."/>
            <person name="Cheng C."/>
            <person name="Correa L.G."/>
            <person name="Dacre M."/>
            <person name="DeBarry J."/>
            <person name="Dreyer I."/>
            <person name="Elias M."/>
            <person name="Engstrom E.M."/>
            <person name="Estelle M."/>
            <person name="Feng L."/>
            <person name="Finet C."/>
            <person name="Floyd S.K."/>
            <person name="Frommer W.B."/>
            <person name="Fujita T."/>
            <person name="Gramzow L."/>
            <person name="Gutensohn M."/>
            <person name="Harholt J."/>
            <person name="Hattori M."/>
            <person name="Heyl A."/>
            <person name="Hirai T."/>
            <person name="Hiwatashi Y."/>
            <person name="Ishikawa M."/>
            <person name="Iwata M."/>
            <person name="Karol K.G."/>
            <person name="Koehler B."/>
            <person name="Kolukisaoglu U."/>
            <person name="Kubo M."/>
            <person name="Kurata T."/>
            <person name="Lalonde S."/>
            <person name="Li K."/>
            <person name="Li Y."/>
            <person name="Litt A."/>
            <person name="Lyons E."/>
            <person name="Manning G."/>
            <person name="Maruyama T."/>
            <person name="Michael T.P."/>
            <person name="Mikami K."/>
            <person name="Miyazaki S."/>
            <person name="Morinaga S."/>
            <person name="Murata T."/>
            <person name="Mueller-Roeber B."/>
            <person name="Nelson D.R."/>
            <person name="Obara M."/>
            <person name="Oguri Y."/>
            <person name="Olmstead R.G."/>
            <person name="Onodera N."/>
            <person name="Petersen B.L."/>
            <person name="Pils B."/>
            <person name="Prigge M."/>
            <person name="Rensing S.A."/>
            <person name="Riano-Pachon D.M."/>
            <person name="Roberts A.W."/>
            <person name="Sato Y."/>
            <person name="Scheller H.V."/>
            <person name="Schulz B."/>
            <person name="Schulz C."/>
            <person name="Shakirov E.V."/>
            <person name="Shibagaki N."/>
            <person name="Shinohara N."/>
            <person name="Shippen D.E."/>
            <person name="Soerensen I."/>
            <person name="Sotooka R."/>
            <person name="Sugimoto N."/>
            <person name="Sugita M."/>
            <person name="Sumikawa N."/>
            <person name="Tanurdzic M."/>
            <person name="Theissen G."/>
            <person name="Ulvskov P."/>
            <person name="Wakazuki S."/>
            <person name="Weng J.K."/>
            <person name="Willats W.W."/>
            <person name="Wipf D."/>
            <person name="Wolf P.G."/>
            <person name="Yang L."/>
            <person name="Zimmer A.D."/>
            <person name="Zhu Q."/>
            <person name="Mitros T."/>
            <person name="Hellsten U."/>
            <person name="Loque D."/>
            <person name="Otillar R."/>
            <person name="Salamov A."/>
            <person name="Schmutz J."/>
            <person name="Shapiro H."/>
            <person name="Lindquist E."/>
            <person name="Lucas S."/>
            <person name="Rokhsar D."/>
            <person name="Grigoriev I.V."/>
        </authorList>
    </citation>
    <scope>NUCLEOTIDE SEQUENCE [LARGE SCALE GENOMIC DNA]</scope>
</reference>
<sequence length="567" mass="64270">MQGQVPQGMEFSIPAPPLHTPEDHDKESISGFCSRAEAILKDIQGAVDLAGSRSSSPGSVLLQCPFDYRHTMPARALLQHSLRCPASPLGLDEEAASLVASLRYLRKEVPLEQQPEPPGVTQEETKEKIFFDPSGTKFWYRDAPGPVSADQPLSHQQQAGFPDLPDCIKLELEDDRQKLPTLEQLDTLLPSQCWLLQEEVKSWTSLPRSYSWNVLISILGMKIDKERIAGWLLLNSVRHGVVLDPVLAHHLSGLVTLFLASIKREALGTWNGDRISRHKVSQLNCPVLLESGNWLISQLFCLYQRPAAGAFILGLLQNLLILSARHSALDKLSSSEQQHNDEDGRQLARCDVEPVVEALQERTALECYLRARVYMSTLTNARCLDDYDVLVSKAAEERPQRSEYRPLLEHDGLGWQRSQAEDSSKSKTKEELLADERDYKRRRMSYKGKKVRRSASQVLRDIIESHMEQIVVAGGIGSFKGQSSRKPESTRDGGADHAQTHEKNRSKYDYRDKKNYSRDTGKHSRDRARSSERYTSKDRSNKWESDADRSDSHSSRDRRESSKHRRR</sequence>
<dbReference type="InterPro" id="IPR022776">
    <property type="entry name" value="TRM13/UPF0224_CHHC_Znf_dom"/>
</dbReference>
<dbReference type="GO" id="GO:0008270">
    <property type="term" value="F:zinc ion binding"/>
    <property type="evidence" value="ECO:0007669"/>
    <property type="project" value="UniProtKB-KW"/>
</dbReference>
<dbReference type="OMA" id="CCEVEGS"/>
<dbReference type="EMBL" id="GL377571">
    <property type="protein sequence ID" value="EFJ33197.1"/>
    <property type="molecule type" value="Genomic_DNA"/>
</dbReference>
<evidence type="ECO:0000313" key="6">
    <source>
        <dbReference type="EMBL" id="EFJ33197.1"/>
    </source>
</evidence>
<dbReference type="KEGG" id="smo:SELMODRAFT_406818"/>
<keyword evidence="2" id="KW-0863">Zinc-finger</keyword>
<dbReference type="OrthoDB" id="69229at2759"/>
<evidence type="ECO:0000256" key="4">
    <source>
        <dbReference type="SAM" id="MobiDB-lite"/>
    </source>
</evidence>
<dbReference type="HOGENOM" id="CLU_480948_0_0_1"/>
<feature type="compositionally biased region" description="Basic and acidic residues" evidence="4">
    <location>
        <begin position="419"/>
        <end position="436"/>
    </location>
</feature>
<gene>
    <name evidence="6" type="ORF">SELMODRAFT_406818</name>
</gene>
<evidence type="ECO:0000256" key="3">
    <source>
        <dbReference type="ARBA" id="ARBA00022833"/>
    </source>
</evidence>
<dbReference type="InterPro" id="IPR051591">
    <property type="entry name" value="UPF0224_FAM112_RNA_Proc"/>
</dbReference>
<organism evidence="7">
    <name type="scientific">Selaginella moellendorffii</name>
    <name type="common">Spikemoss</name>
    <dbReference type="NCBI Taxonomy" id="88036"/>
    <lineage>
        <taxon>Eukaryota</taxon>
        <taxon>Viridiplantae</taxon>
        <taxon>Streptophyta</taxon>
        <taxon>Embryophyta</taxon>
        <taxon>Tracheophyta</taxon>
        <taxon>Lycopodiopsida</taxon>
        <taxon>Selaginellales</taxon>
        <taxon>Selaginellaceae</taxon>
        <taxon>Selaginella</taxon>
    </lineage>
</organism>
<feature type="compositionally biased region" description="Basic and acidic residues" evidence="4">
    <location>
        <begin position="485"/>
        <end position="560"/>
    </location>
</feature>